<name>A0A4U1BWF7_9SPHI</name>
<dbReference type="Proteomes" id="UP000308181">
    <property type="component" value="Unassembled WGS sequence"/>
</dbReference>
<organism evidence="1 2">
    <name type="scientific">Pedobacter cryophilus</name>
    <dbReference type="NCBI Taxonomy" id="2571271"/>
    <lineage>
        <taxon>Bacteria</taxon>
        <taxon>Pseudomonadati</taxon>
        <taxon>Bacteroidota</taxon>
        <taxon>Sphingobacteriia</taxon>
        <taxon>Sphingobacteriales</taxon>
        <taxon>Sphingobacteriaceae</taxon>
        <taxon>Pedobacter</taxon>
    </lineage>
</organism>
<keyword evidence="2" id="KW-1185">Reference proteome</keyword>
<comment type="caution">
    <text evidence="1">The sequence shown here is derived from an EMBL/GenBank/DDBJ whole genome shotgun (WGS) entry which is preliminary data.</text>
</comment>
<gene>
    <name evidence="1" type="ORF">FA046_12755</name>
</gene>
<evidence type="ECO:0000313" key="1">
    <source>
        <dbReference type="EMBL" id="TKB96938.1"/>
    </source>
</evidence>
<dbReference type="EMBL" id="SWBP01000004">
    <property type="protein sequence ID" value="TKB96938.1"/>
    <property type="molecule type" value="Genomic_DNA"/>
</dbReference>
<dbReference type="RefSeq" id="WP_136826902.1">
    <property type="nucleotide sequence ID" value="NZ_SWBP01000004.1"/>
</dbReference>
<dbReference type="AlphaFoldDB" id="A0A4U1BWF7"/>
<proteinExistence type="predicted"/>
<evidence type="ECO:0000313" key="2">
    <source>
        <dbReference type="Proteomes" id="UP000308181"/>
    </source>
</evidence>
<reference evidence="1 2" key="1">
    <citation type="submission" date="2019-04" db="EMBL/GenBank/DDBJ databases">
        <title>Pedobacter sp. AR-3-17 sp. nov., isolated from Arctic soil.</title>
        <authorList>
            <person name="Dahal R.H."/>
            <person name="Kim D.-U."/>
        </authorList>
    </citation>
    <scope>NUCLEOTIDE SEQUENCE [LARGE SCALE GENOMIC DNA]</scope>
    <source>
        <strain evidence="1 2">AR-3-17</strain>
    </source>
</reference>
<accession>A0A4U1BWF7</accession>
<protein>
    <submittedName>
        <fullName evidence="1">Uncharacterized protein</fullName>
    </submittedName>
</protein>
<sequence>MGDLQSRKIDWNSEFDLTHRSSLTCQSTPFYSALAIAGGIEEVKAEPFIAIGVAVAFLNTFSAKGKLRSTLESFKKTFKKLRKKYLPYRRHEPDVYELEY</sequence>